<dbReference type="AlphaFoldDB" id="A0A1Y1IUY3"/>
<sequence length="675" mass="75491">MMAACTQVPSPAAVVSLERAPLRPQQRSCRALLRPNSRCGQHVLFLGSCQDLQEGLQQRAPLAHLRSSGLRLKPLGRPSSSILCSATDSSGKPTSDSSPVRYFKNDERPEDPLEVIPFDSETGLVDLTVLTTVAGTDRPYVRVLDSTGKLWVSFTGRLGGPVKFYGDGTASKPYLFRKPESVPYAERVAFAQVSPSTMSESYLRNEQRVDSTGANIPGEENARLLYNHRPFTAAALPASLAYPGFGRFLDGLKSKNVRPGREDYEAAAALCNAGHQLFLKEDKRRDAINAILSEFLEKLIEPVNLEARLTTGRMIDYTTDGSAIETTKAGDYMSLNTEYKNEGGPVYFQNQFYYKTFWGARLESPLLQSSVVPTFLIDQPGPLFSVVAAFFTDHLHAEPLTPALNLVSLERYNLDQMEYLARVLLNLKRELKELDLFMREAANENAIERRKDYLQRNLPYPFYSHFERSGSIFKRLRDISRPRFITDGQRIWVAVLDTGEEVLVKFAQTYGKLVHKAWAEEGFAPRLYECEPIAGGFFVVVMEYLSGEDTWISMASLKDEARRNVLPLVEQTLRQAHAVEVDGLGGKGVLGDCRDQNILLQCEKEVLGSTMDLRAQDVLAVRFIDFDWAGVAGVQRYPPFMNTKQVVWPAGVETGNVIDQHHDVDLLRTGGRIVK</sequence>
<feature type="region of interest" description="Disordered" evidence="1">
    <location>
        <begin position="83"/>
        <end position="106"/>
    </location>
</feature>
<keyword evidence="3" id="KW-1185">Reference proteome</keyword>
<dbReference type="EMBL" id="DF238037">
    <property type="protein sequence ID" value="GAQ92666.1"/>
    <property type="molecule type" value="Genomic_DNA"/>
</dbReference>
<evidence type="ECO:0008006" key="4">
    <source>
        <dbReference type="Google" id="ProtNLM"/>
    </source>
</evidence>
<name>A0A1Y1IUY3_KLENI</name>
<evidence type="ECO:0000256" key="1">
    <source>
        <dbReference type="SAM" id="MobiDB-lite"/>
    </source>
</evidence>
<gene>
    <name evidence="2" type="ORF">KFL_010880010</name>
</gene>
<reference evidence="2 3" key="1">
    <citation type="journal article" date="2014" name="Nat. Commun.">
        <title>Klebsormidium flaccidum genome reveals primary factors for plant terrestrial adaptation.</title>
        <authorList>
            <person name="Hori K."/>
            <person name="Maruyama F."/>
            <person name="Fujisawa T."/>
            <person name="Togashi T."/>
            <person name="Yamamoto N."/>
            <person name="Seo M."/>
            <person name="Sato S."/>
            <person name="Yamada T."/>
            <person name="Mori H."/>
            <person name="Tajima N."/>
            <person name="Moriyama T."/>
            <person name="Ikeuchi M."/>
            <person name="Watanabe M."/>
            <person name="Wada H."/>
            <person name="Kobayashi K."/>
            <person name="Saito M."/>
            <person name="Masuda T."/>
            <person name="Sasaki-Sekimoto Y."/>
            <person name="Mashiguchi K."/>
            <person name="Awai K."/>
            <person name="Shimojima M."/>
            <person name="Masuda S."/>
            <person name="Iwai M."/>
            <person name="Nobusawa T."/>
            <person name="Narise T."/>
            <person name="Kondo S."/>
            <person name="Saito H."/>
            <person name="Sato R."/>
            <person name="Murakawa M."/>
            <person name="Ihara Y."/>
            <person name="Oshima-Yamada Y."/>
            <person name="Ohtaka K."/>
            <person name="Satoh M."/>
            <person name="Sonobe K."/>
            <person name="Ishii M."/>
            <person name="Ohtani R."/>
            <person name="Kanamori-Sato M."/>
            <person name="Honoki R."/>
            <person name="Miyazaki D."/>
            <person name="Mochizuki H."/>
            <person name="Umetsu J."/>
            <person name="Higashi K."/>
            <person name="Shibata D."/>
            <person name="Kamiya Y."/>
            <person name="Sato N."/>
            <person name="Nakamura Y."/>
            <person name="Tabata S."/>
            <person name="Ida S."/>
            <person name="Kurokawa K."/>
            <person name="Ohta H."/>
        </authorList>
    </citation>
    <scope>NUCLEOTIDE SEQUENCE [LARGE SCALE GENOMIC DNA]</scope>
    <source>
        <strain evidence="2 3">NIES-2285</strain>
    </source>
</reference>
<evidence type="ECO:0000313" key="3">
    <source>
        <dbReference type="Proteomes" id="UP000054558"/>
    </source>
</evidence>
<accession>A0A1Y1IUY3</accession>
<dbReference type="OrthoDB" id="544778at2759"/>
<dbReference type="Proteomes" id="UP000054558">
    <property type="component" value="Unassembled WGS sequence"/>
</dbReference>
<proteinExistence type="predicted"/>
<dbReference type="STRING" id="105231.A0A1Y1IUY3"/>
<feature type="compositionally biased region" description="Polar residues" evidence="1">
    <location>
        <begin position="83"/>
        <end position="98"/>
    </location>
</feature>
<organism evidence="2 3">
    <name type="scientific">Klebsormidium nitens</name>
    <name type="common">Green alga</name>
    <name type="synonym">Ulothrix nitens</name>
    <dbReference type="NCBI Taxonomy" id="105231"/>
    <lineage>
        <taxon>Eukaryota</taxon>
        <taxon>Viridiplantae</taxon>
        <taxon>Streptophyta</taxon>
        <taxon>Klebsormidiophyceae</taxon>
        <taxon>Klebsormidiales</taxon>
        <taxon>Klebsormidiaceae</taxon>
        <taxon>Klebsormidium</taxon>
    </lineage>
</organism>
<dbReference type="OMA" id="WINISGA"/>
<evidence type="ECO:0000313" key="2">
    <source>
        <dbReference type="EMBL" id="GAQ92666.1"/>
    </source>
</evidence>
<protein>
    <recommendedName>
        <fullName evidence="4">Protein kinase domain-containing protein</fullName>
    </recommendedName>
</protein>